<comment type="caution">
    <text evidence="2">The sequence shown here is derived from an EMBL/GenBank/DDBJ whole genome shotgun (WGS) entry which is preliminary data.</text>
</comment>
<dbReference type="EMBL" id="JAACQH010000144">
    <property type="protein sequence ID" value="NCS91989.1"/>
    <property type="molecule type" value="Genomic_DNA"/>
</dbReference>
<gene>
    <name evidence="2" type="ORF">GW779_06305</name>
    <name evidence="1" type="ORF">GW910_03610</name>
</gene>
<evidence type="ECO:0000313" key="2">
    <source>
        <dbReference type="EMBL" id="NCS91989.1"/>
    </source>
</evidence>
<dbReference type="EMBL" id="JAACVF010000092">
    <property type="protein sequence ID" value="NCN65143.1"/>
    <property type="molecule type" value="Genomic_DNA"/>
</dbReference>
<reference evidence="2" key="1">
    <citation type="submission" date="2019-11" db="EMBL/GenBank/DDBJ databases">
        <title>Lipid analysis of CO2-rich subsurface aquifers suggests an autotrophy-based deep biosphere with lysolipids enriched in CPR bacteria.</title>
        <authorList>
            <person name="Probst A.J."/>
            <person name="Elling F.J."/>
            <person name="Castelle C.J."/>
            <person name="Zhu Q."/>
            <person name="Elvert M."/>
            <person name="Birarda G."/>
            <person name="Holman H.-Y."/>
            <person name="Lane K.R."/>
            <person name="Ladd B."/>
            <person name="Ryan M.C."/>
            <person name="Woyke T."/>
            <person name="Hinrichs K.-U."/>
            <person name="Banfield J.F."/>
        </authorList>
    </citation>
    <scope>NUCLEOTIDE SEQUENCE</scope>
    <source>
        <strain evidence="1">CG_2015-01_33_1645</strain>
        <strain evidence="2">CG_2015-04_33_537</strain>
    </source>
</reference>
<accession>A0A8J7YWJ8</accession>
<evidence type="ECO:0000313" key="3">
    <source>
        <dbReference type="Proteomes" id="UP000738826"/>
    </source>
</evidence>
<organism evidence="2 3">
    <name type="scientific">Candidatus Altarchaeum hamiconexum</name>
    <dbReference type="NCBI Taxonomy" id="1803513"/>
    <lineage>
        <taxon>Archaea</taxon>
        <taxon>Candidatus Altarchaeota</taxon>
        <taxon>Candidatus Altiarchaeia</taxon>
        <taxon>Candidatus Altarchaeales</taxon>
        <taxon>Candidatus Altarchaeaceae</taxon>
        <taxon>Candidatus Altarchaeum</taxon>
    </lineage>
</organism>
<dbReference type="Proteomes" id="UP000738826">
    <property type="component" value="Unassembled WGS sequence"/>
</dbReference>
<sequence length="49" mass="5903">MEKKIDIKNLTEEEKEKILSKIWGFIKRYAPEVTADDFKRKKSESISDW</sequence>
<protein>
    <submittedName>
        <fullName evidence="2">Uncharacterized protein</fullName>
    </submittedName>
</protein>
<dbReference type="Proteomes" id="UP000768163">
    <property type="component" value="Unassembled WGS sequence"/>
</dbReference>
<name>A0A8J7YWJ8_9ARCH</name>
<evidence type="ECO:0000313" key="1">
    <source>
        <dbReference type="EMBL" id="NCN65143.1"/>
    </source>
</evidence>
<proteinExistence type="predicted"/>
<dbReference type="AlphaFoldDB" id="A0A8J7YWJ8"/>